<evidence type="ECO:0000256" key="1">
    <source>
        <dbReference type="SAM" id="MobiDB-lite"/>
    </source>
</evidence>
<dbReference type="EMBL" id="UZAM01009537">
    <property type="protein sequence ID" value="VDP09423.1"/>
    <property type="molecule type" value="Genomic_DNA"/>
</dbReference>
<gene>
    <name evidence="2" type="ORF">SBAD_LOCUS6170</name>
</gene>
<accession>A0A183IRC3</accession>
<evidence type="ECO:0000313" key="3">
    <source>
        <dbReference type="Proteomes" id="UP000270296"/>
    </source>
</evidence>
<dbReference type="AlphaFoldDB" id="A0A183IRC3"/>
<name>A0A183IRC3_9BILA</name>
<keyword evidence="3" id="KW-1185">Reference proteome</keyword>
<evidence type="ECO:0000313" key="4">
    <source>
        <dbReference type="WBParaSite" id="SBAD_0000640801-mRNA-1"/>
    </source>
</evidence>
<feature type="region of interest" description="Disordered" evidence="1">
    <location>
        <begin position="67"/>
        <end position="106"/>
    </location>
</feature>
<reference evidence="2 3" key="2">
    <citation type="submission" date="2018-11" db="EMBL/GenBank/DDBJ databases">
        <authorList>
            <consortium name="Pathogen Informatics"/>
        </authorList>
    </citation>
    <scope>NUCLEOTIDE SEQUENCE [LARGE SCALE GENOMIC DNA]</scope>
</reference>
<protein>
    <submittedName>
        <fullName evidence="4">Zinc finger CCCH domain-containing protein 14</fullName>
    </submittedName>
</protein>
<dbReference type="WBParaSite" id="SBAD_0000640801-mRNA-1">
    <property type="protein sequence ID" value="SBAD_0000640801-mRNA-1"/>
    <property type="gene ID" value="SBAD_0000640801"/>
</dbReference>
<dbReference type="Proteomes" id="UP000270296">
    <property type="component" value="Unassembled WGS sequence"/>
</dbReference>
<evidence type="ECO:0000313" key="2">
    <source>
        <dbReference type="EMBL" id="VDP09423.1"/>
    </source>
</evidence>
<sequence>MVMIANKKSKSQMASDLTLFLGSNAAVFTDWLHSTLAWLQASNEIGKVPMEALQSAVVEAISDSNCSAPKDSKECGRLKSMAPKNGGDKPLASTRGMRPTKSPSNKAITRDEDVLDMYPEIRGGEPFHFLFLSLSVFLSNDLFKNQN</sequence>
<dbReference type="OrthoDB" id="5589010at2759"/>
<reference evidence="4" key="1">
    <citation type="submission" date="2016-06" db="UniProtKB">
        <authorList>
            <consortium name="WormBaseParasite"/>
        </authorList>
    </citation>
    <scope>IDENTIFICATION</scope>
</reference>
<organism evidence="4">
    <name type="scientific">Soboliphyme baturini</name>
    <dbReference type="NCBI Taxonomy" id="241478"/>
    <lineage>
        <taxon>Eukaryota</taxon>
        <taxon>Metazoa</taxon>
        <taxon>Ecdysozoa</taxon>
        <taxon>Nematoda</taxon>
        <taxon>Enoplea</taxon>
        <taxon>Dorylaimia</taxon>
        <taxon>Dioctophymatida</taxon>
        <taxon>Dioctophymatoidea</taxon>
        <taxon>Soboliphymatidae</taxon>
        <taxon>Soboliphyme</taxon>
    </lineage>
</organism>
<proteinExistence type="predicted"/>